<feature type="region of interest" description="Disordered" evidence="1">
    <location>
        <begin position="126"/>
        <end position="146"/>
    </location>
</feature>
<organism evidence="2 3">
    <name type="scientific">Pochonia chlamydosporia 170</name>
    <dbReference type="NCBI Taxonomy" id="1380566"/>
    <lineage>
        <taxon>Eukaryota</taxon>
        <taxon>Fungi</taxon>
        <taxon>Dikarya</taxon>
        <taxon>Ascomycota</taxon>
        <taxon>Pezizomycotina</taxon>
        <taxon>Sordariomycetes</taxon>
        <taxon>Hypocreomycetidae</taxon>
        <taxon>Hypocreales</taxon>
        <taxon>Clavicipitaceae</taxon>
        <taxon>Pochonia</taxon>
    </lineage>
</organism>
<reference evidence="2 3" key="1">
    <citation type="journal article" date="2016" name="PLoS Pathog.">
        <title>Biosynthesis of antibiotic leucinostatins in bio-control fungus Purpureocillium lilacinum and their inhibition on phytophthora revealed by genome mining.</title>
        <authorList>
            <person name="Wang G."/>
            <person name="Liu Z."/>
            <person name="Lin R."/>
            <person name="Li E."/>
            <person name="Mao Z."/>
            <person name="Ling J."/>
            <person name="Yang Y."/>
            <person name="Yin W.B."/>
            <person name="Xie B."/>
        </authorList>
    </citation>
    <scope>NUCLEOTIDE SEQUENCE [LARGE SCALE GENOMIC DNA]</scope>
    <source>
        <strain evidence="2">170</strain>
    </source>
</reference>
<dbReference type="RefSeq" id="XP_018142593.1">
    <property type="nucleotide sequence ID" value="XM_018285443.1"/>
</dbReference>
<dbReference type="EMBL" id="LSBJ02000005">
    <property type="protein sequence ID" value="OAQ65279.1"/>
    <property type="molecule type" value="Genomic_DNA"/>
</dbReference>
<evidence type="ECO:0000256" key="1">
    <source>
        <dbReference type="SAM" id="MobiDB-lite"/>
    </source>
</evidence>
<name>A0A179FJU7_METCM</name>
<evidence type="ECO:0000313" key="2">
    <source>
        <dbReference type="EMBL" id="OAQ65279.1"/>
    </source>
</evidence>
<accession>A0A179FJU7</accession>
<dbReference type="OrthoDB" id="4937312at2759"/>
<proteinExistence type="predicted"/>
<gene>
    <name evidence="2" type="ORF">VFPPC_06408</name>
</gene>
<feature type="region of interest" description="Disordered" evidence="1">
    <location>
        <begin position="246"/>
        <end position="302"/>
    </location>
</feature>
<feature type="compositionally biased region" description="Basic residues" evidence="1">
    <location>
        <begin position="274"/>
        <end position="292"/>
    </location>
</feature>
<feature type="compositionally biased region" description="Basic and acidic residues" evidence="1">
    <location>
        <begin position="134"/>
        <end position="146"/>
    </location>
</feature>
<dbReference type="KEGG" id="pchm:VFPPC_06408"/>
<dbReference type="GeneID" id="28849437"/>
<keyword evidence="3" id="KW-1185">Reference proteome</keyword>
<sequence>MTTEPEAQPDFHPKNEIDKKIAARLTEIWRKDAKTWKPKVRLEFRNLCPHARVTAGTCIASSHKLHRAICGRKATDAEYIILSTLFGTENIERLVWGAEFKKRTHPYPHEEGIVTSEDKRALKAAAKSGSNDDGEARRAHIEGDGTKIGVSKEQDESKKINLGQERPRPIPRTEATAKEEEFEAWGAKKDTDGLGWIRQGFDDIKGDMKKIFRGIESIKEEADSTGAGPKKIKTETAEEDGLLASIKPACNNPGDVGEDNVQEPSTRADERTSGKRKRNRNSTLRVRRRKTNSRQSSNDVETLPMKLNALESRCIAQEEKSVALEAIIADRNEEIETLRQQVDTIWRYLALDPEM</sequence>
<dbReference type="Proteomes" id="UP000078397">
    <property type="component" value="Unassembled WGS sequence"/>
</dbReference>
<evidence type="ECO:0000313" key="3">
    <source>
        <dbReference type="Proteomes" id="UP000078397"/>
    </source>
</evidence>
<dbReference type="AlphaFoldDB" id="A0A179FJU7"/>
<protein>
    <submittedName>
        <fullName evidence="2">Uncharacterized protein</fullName>
    </submittedName>
</protein>
<comment type="caution">
    <text evidence="2">The sequence shown here is derived from an EMBL/GenBank/DDBJ whole genome shotgun (WGS) entry which is preliminary data.</text>
</comment>